<dbReference type="GO" id="GO:0005737">
    <property type="term" value="C:cytoplasm"/>
    <property type="evidence" value="ECO:0007669"/>
    <property type="project" value="TreeGrafter"/>
</dbReference>
<name>A0A977PWJ2_9CYAN</name>
<keyword evidence="2" id="KW-0418">Kinase</keyword>
<dbReference type="GO" id="GO:0005524">
    <property type="term" value="F:ATP binding"/>
    <property type="evidence" value="ECO:0007669"/>
    <property type="project" value="InterPro"/>
</dbReference>
<dbReference type="Proteomes" id="UP001065613">
    <property type="component" value="Chromosome"/>
</dbReference>
<dbReference type="EMBL" id="CP073041">
    <property type="protein sequence ID" value="UXE62141.1"/>
    <property type="molecule type" value="Genomic_DNA"/>
</dbReference>
<dbReference type="InterPro" id="IPR011009">
    <property type="entry name" value="Kinase-like_dom_sf"/>
</dbReference>
<evidence type="ECO:0000313" key="2">
    <source>
        <dbReference type="EMBL" id="UXE62141.1"/>
    </source>
</evidence>
<dbReference type="InterPro" id="IPR045269">
    <property type="entry name" value="Atg1-like"/>
</dbReference>
<dbReference type="GO" id="GO:0004674">
    <property type="term" value="F:protein serine/threonine kinase activity"/>
    <property type="evidence" value="ECO:0007669"/>
    <property type="project" value="UniProtKB-KW"/>
</dbReference>
<dbReference type="PANTHER" id="PTHR24348">
    <property type="entry name" value="SERINE/THREONINE-PROTEIN KINASE UNC-51-RELATED"/>
    <property type="match status" value="1"/>
</dbReference>
<organism evidence="2">
    <name type="scientific">Woronichinia naegeliana WA131</name>
    <dbReference type="NCBI Taxonomy" id="2824559"/>
    <lineage>
        <taxon>Bacteria</taxon>
        <taxon>Bacillati</taxon>
        <taxon>Cyanobacteriota</taxon>
        <taxon>Cyanophyceae</taxon>
        <taxon>Synechococcales</taxon>
        <taxon>Coelosphaeriaceae</taxon>
        <taxon>Woronichinia</taxon>
    </lineage>
</organism>
<dbReference type="Pfam" id="PF00069">
    <property type="entry name" value="Pkinase"/>
    <property type="match status" value="1"/>
</dbReference>
<dbReference type="Gene3D" id="1.10.510.10">
    <property type="entry name" value="Transferase(Phosphotransferase) domain 1"/>
    <property type="match status" value="1"/>
</dbReference>
<reference evidence="2" key="1">
    <citation type="submission" date="2021-04" db="EMBL/GenBank/DDBJ databases">
        <title>Genome sequence of Woronichinia naegeliana from Washington state freshwater lake bloom.</title>
        <authorList>
            <person name="Dreher T.W."/>
        </authorList>
    </citation>
    <scope>NUCLEOTIDE SEQUENCE</scope>
    <source>
        <strain evidence="2">WA131</strain>
    </source>
</reference>
<evidence type="ECO:0000259" key="1">
    <source>
        <dbReference type="PROSITE" id="PS50011"/>
    </source>
</evidence>
<keyword evidence="2" id="KW-0723">Serine/threonine-protein kinase</keyword>
<keyword evidence="2" id="KW-0808">Transferase</keyword>
<protein>
    <submittedName>
        <fullName evidence="2">Serine/threonine protein kinase</fullName>
    </submittedName>
</protein>
<dbReference type="SUPFAM" id="SSF56112">
    <property type="entry name" value="Protein kinase-like (PK-like)"/>
    <property type="match status" value="1"/>
</dbReference>
<dbReference type="KEGG" id="wna:KA717_04615"/>
<dbReference type="InterPro" id="IPR000719">
    <property type="entry name" value="Prot_kinase_dom"/>
</dbReference>
<feature type="domain" description="Protein kinase" evidence="1">
    <location>
        <begin position="1"/>
        <end position="224"/>
    </location>
</feature>
<accession>A0A977PWJ2</accession>
<gene>
    <name evidence="2" type="ORF">KA717_04615</name>
</gene>
<dbReference type="SMART" id="SM00220">
    <property type="entry name" value="S_TKc"/>
    <property type="match status" value="1"/>
</dbReference>
<dbReference type="PROSITE" id="PS50011">
    <property type="entry name" value="PROTEIN_KINASE_DOM"/>
    <property type="match status" value="1"/>
</dbReference>
<proteinExistence type="predicted"/>
<dbReference type="CDD" id="cd14014">
    <property type="entry name" value="STKc_PknB_like"/>
    <property type="match status" value="1"/>
</dbReference>
<sequence>MIVDLERLDQQIEELQLAVRLRHPHLINGITCEQGELNGDLCIGLVMELADDSLESYLKVNKPPLAVKFVSTLAQHLAEGLAYIHDQGIIHRDLKPANILRVGENWKLADFGISRSLQNGTSTYTTKQIGSPAYMSPESYYGKISSAWDVWSLGVIIHDLLSNQHPFPTQIEPELMRMVLNEEPTLSANLGSPFREIVTGCLVKEPKDRWTAQQVLTTLKPPVIQFATPQSSPSPRPPNPPVLILDLPNNIKLEMIKIPAGSFLMGSSKAEVKREHLTFAISRNT</sequence>
<dbReference type="AlphaFoldDB" id="A0A977PWJ2"/>